<keyword evidence="1" id="KW-0812">Transmembrane</keyword>
<comment type="caution">
    <text evidence="2">The sequence shown here is derived from an EMBL/GenBank/DDBJ whole genome shotgun (WGS) entry which is preliminary data.</text>
</comment>
<keyword evidence="3" id="KW-1185">Reference proteome</keyword>
<dbReference type="AlphaFoldDB" id="A0ABD5Q2X9"/>
<dbReference type="GeneID" id="73044483"/>
<proteinExistence type="predicted"/>
<evidence type="ECO:0000313" key="2">
    <source>
        <dbReference type="EMBL" id="MFC4824817.1"/>
    </source>
</evidence>
<evidence type="ECO:0000256" key="1">
    <source>
        <dbReference type="SAM" id="Phobius"/>
    </source>
</evidence>
<reference evidence="2 3" key="1">
    <citation type="journal article" date="2019" name="Int. J. Syst. Evol. Microbiol.">
        <title>The Global Catalogue of Microorganisms (GCM) 10K type strain sequencing project: providing services to taxonomists for standard genome sequencing and annotation.</title>
        <authorList>
            <consortium name="The Broad Institute Genomics Platform"/>
            <consortium name="The Broad Institute Genome Sequencing Center for Infectious Disease"/>
            <person name="Wu L."/>
            <person name="Ma J."/>
        </authorList>
    </citation>
    <scope>NUCLEOTIDE SEQUENCE [LARGE SCALE GENOMIC DNA]</scope>
    <source>
        <strain evidence="2 3">XZYJ18</strain>
    </source>
</reference>
<gene>
    <name evidence="2" type="ORF">ACFO9K_11160</name>
</gene>
<dbReference type="EMBL" id="JBHSHT010000001">
    <property type="protein sequence ID" value="MFC4824817.1"/>
    <property type="molecule type" value="Genomic_DNA"/>
</dbReference>
<name>A0ABD5Q2X9_9EURY</name>
<evidence type="ECO:0000313" key="3">
    <source>
        <dbReference type="Proteomes" id="UP001595945"/>
    </source>
</evidence>
<accession>A0ABD5Q2X9</accession>
<feature type="transmembrane region" description="Helical" evidence="1">
    <location>
        <begin position="12"/>
        <end position="30"/>
    </location>
</feature>
<organism evidence="2 3">
    <name type="scientific">Halorussus aquaticus</name>
    <dbReference type="NCBI Taxonomy" id="2953748"/>
    <lineage>
        <taxon>Archaea</taxon>
        <taxon>Methanobacteriati</taxon>
        <taxon>Methanobacteriota</taxon>
        <taxon>Stenosarchaea group</taxon>
        <taxon>Halobacteria</taxon>
        <taxon>Halobacteriales</taxon>
        <taxon>Haladaptataceae</taxon>
        <taxon>Halorussus</taxon>
    </lineage>
</organism>
<sequence length="64" mass="6627">MSDDGENAARTVRRVGALIVLVQVIGTVVVATGGEIAGLFAVLLLAGVGSLVYLFFSFTEKRSA</sequence>
<dbReference type="Proteomes" id="UP001595945">
    <property type="component" value="Unassembled WGS sequence"/>
</dbReference>
<dbReference type="RefSeq" id="WP_254269466.1">
    <property type="nucleotide sequence ID" value="NZ_CP100400.1"/>
</dbReference>
<keyword evidence="1" id="KW-0472">Membrane</keyword>
<protein>
    <submittedName>
        <fullName evidence="2">Uncharacterized protein</fullName>
    </submittedName>
</protein>
<keyword evidence="1" id="KW-1133">Transmembrane helix</keyword>
<feature type="transmembrane region" description="Helical" evidence="1">
    <location>
        <begin position="36"/>
        <end position="56"/>
    </location>
</feature>